<comment type="similarity">
    <text evidence="2">Belongs to the TYW3 family.</text>
</comment>
<dbReference type="GO" id="GO:0031591">
    <property type="term" value="P:wybutosine biosynthetic process"/>
    <property type="evidence" value="ECO:0007669"/>
    <property type="project" value="EnsemblFungi"/>
</dbReference>
<sequence length="266" mass="30353">MLDSFDQKKAQILAEIATTNEANPDLSPKGTIDELCLPIMNSINSHSDMITTSSCSGRVSVFLEGDKKGNSKIGAKGDGGHWLFVTHDKRQVSRWWKNIDFECQIEKSNFKPSRFVLFKFEPLILHVKCRDLTTAQKLYQTAMSCGFRESGIGVNNIVGIRISIKLDIPIGYLNEEGKCVLLVDENYLEFIDNQAINRFNENESKLNLLHRKISDMMFATTEMKIEETKNERRDRKRREGLAKQEALMKEKGKKLEMGQNEEPEDG</sequence>
<evidence type="ECO:0000256" key="9">
    <source>
        <dbReference type="ARBA" id="ARBA00049202"/>
    </source>
</evidence>
<keyword evidence="7" id="KW-0819">tRNA processing</keyword>
<dbReference type="SUPFAM" id="SSF111278">
    <property type="entry name" value="SSo0622-like"/>
    <property type="match status" value="1"/>
</dbReference>
<dbReference type="HOGENOM" id="CLU_047426_0_0_1"/>
<dbReference type="STRING" id="644223.C4QXF1"/>
<name>C4QXF1_KOMPG</name>
<gene>
    <name evidence="14" type="ordered locus">PAS_chr1-4_0655</name>
</gene>
<proteinExistence type="inferred from homology"/>
<comment type="function">
    <text evidence="10">S-adenosyl-L-methionine-dependent methyltransferase that acts as a component of the wybutosine biosynthesis pathway. Wybutosine is a hyper modified guanosine with a tricyclic base found at the 3'-position adjacent to the anticodon of eukaryotic phenylalanine tRNA. Probably methylates N-4 position of wybutosine-86 to produce wybutosine-72.</text>
</comment>
<evidence type="ECO:0000256" key="11">
    <source>
        <dbReference type="ARBA" id="ARBA00069229"/>
    </source>
</evidence>
<feature type="compositionally biased region" description="Basic and acidic residues" evidence="12">
    <location>
        <begin position="226"/>
        <end position="256"/>
    </location>
</feature>
<dbReference type="GO" id="GO:0030488">
    <property type="term" value="P:tRNA methylation"/>
    <property type="evidence" value="ECO:0007669"/>
    <property type="project" value="EnsemblFungi"/>
</dbReference>
<dbReference type="OMA" id="TWLYVSH"/>
<evidence type="ECO:0000313" key="14">
    <source>
        <dbReference type="EMBL" id="CAY67924.1"/>
    </source>
</evidence>
<keyword evidence="15" id="KW-1185">Reference proteome</keyword>
<reference evidence="14 15" key="1">
    <citation type="journal article" date="2009" name="Nat. Biotechnol.">
        <title>Genome sequence of the recombinant protein production host Pichia pastoris.</title>
        <authorList>
            <person name="De Schutter K."/>
            <person name="Lin Y.C."/>
            <person name="Tiels P."/>
            <person name="Van Hecke A."/>
            <person name="Glinka S."/>
            <person name="Weber-Lehmann J."/>
            <person name="Rouze P."/>
            <person name="Van de Peer Y."/>
            <person name="Callewaert N."/>
        </authorList>
    </citation>
    <scope>NUCLEOTIDE SEQUENCE [LARGE SCALE GENOMIC DNA]</scope>
    <source>
        <strain evidence="15">GS115 / ATCC 20864</strain>
    </source>
</reference>
<dbReference type="PANTHER" id="PTHR48418">
    <property type="entry name" value="TRNA WYBUTOSINE-SYNTHESIZING PROTEIN 3"/>
    <property type="match status" value="1"/>
</dbReference>
<feature type="region of interest" description="Disordered" evidence="12">
    <location>
        <begin position="226"/>
        <end position="266"/>
    </location>
</feature>
<dbReference type="OrthoDB" id="263283at2759"/>
<protein>
    <recommendedName>
        <fullName evidence="11">tRNA wybutosine-synthesizing protein 3</fullName>
        <ecNumber evidence="3">2.1.1.282</ecNumber>
    </recommendedName>
    <alternativeName>
        <fullName evidence="8">tRNA(Phe) 7-((3-amino-3-carboxypropyl)-4-demethylwyosine(37)-N(4))-methyltransferase</fullName>
    </alternativeName>
</protein>
<organism evidence="14 15">
    <name type="scientific">Komagataella phaffii (strain GS115 / ATCC 20864)</name>
    <name type="common">Yeast</name>
    <name type="synonym">Pichia pastoris</name>
    <dbReference type="NCBI Taxonomy" id="644223"/>
    <lineage>
        <taxon>Eukaryota</taxon>
        <taxon>Fungi</taxon>
        <taxon>Dikarya</taxon>
        <taxon>Ascomycota</taxon>
        <taxon>Saccharomycotina</taxon>
        <taxon>Pichiomycetes</taxon>
        <taxon>Pichiales</taxon>
        <taxon>Pichiaceae</taxon>
        <taxon>Komagataella</taxon>
    </lineage>
</organism>
<dbReference type="FunCoup" id="C4QXF1">
    <property type="interactions" value="57"/>
</dbReference>
<evidence type="ECO:0000313" key="15">
    <source>
        <dbReference type="Proteomes" id="UP000000314"/>
    </source>
</evidence>
<comment type="pathway">
    <text evidence="1">tRNA modification; wybutosine-tRNA(Phe) biosynthesis.</text>
</comment>
<keyword evidence="5" id="KW-0808">Transferase</keyword>
<evidence type="ECO:0000256" key="10">
    <source>
        <dbReference type="ARBA" id="ARBA00058049"/>
    </source>
</evidence>
<evidence type="ECO:0000256" key="5">
    <source>
        <dbReference type="ARBA" id="ARBA00022679"/>
    </source>
</evidence>
<dbReference type="SMR" id="C4QXF1"/>
<dbReference type="Proteomes" id="UP000000314">
    <property type="component" value="Chromosome 1"/>
</dbReference>
<feature type="domain" description="tRNA wybutosine-synthesizing protein" evidence="13">
    <location>
        <begin position="7"/>
        <end position="214"/>
    </location>
</feature>
<accession>C4QXF1</accession>
<evidence type="ECO:0000256" key="2">
    <source>
        <dbReference type="ARBA" id="ARBA00008569"/>
    </source>
</evidence>
<evidence type="ECO:0000256" key="12">
    <source>
        <dbReference type="SAM" id="MobiDB-lite"/>
    </source>
</evidence>
<evidence type="ECO:0000256" key="7">
    <source>
        <dbReference type="ARBA" id="ARBA00022694"/>
    </source>
</evidence>
<evidence type="ECO:0000256" key="6">
    <source>
        <dbReference type="ARBA" id="ARBA00022691"/>
    </source>
</evidence>
<dbReference type="eggNOG" id="KOG1228">
    <property type="taxonomic scope" value="Eukaryota"/>
</dbReference>
<evidence type="ECO:0000259" key="13">
    <source>
        <dbReference type="Pfam" id="PF02676"/>
    </source>
</evidence>
<dbReference type="EMBL" id="FN392319">
    <property type="protein sequence ID" value="CAY67924.1"/>
    <property type="molecule type" value="Genomic_DNA"/>
</dbReference>
<keyword evidence="4" id="KW-0489">Methyltransferase</keyword>
<dbReference type="Pfam" id="PF02676">
    <property type="entry name" value="TYW3"/>
    <property type="match status" value="1"/>
</dbReference>
<dbReference type="InterPro" id="IPR036602">
    <property type="entry name" value="tRNA_yW-synthesising-like_sf"/>
</dbReference>
<evidence type="ECO:0000256" key="4">
    <source>
        <dbReference type="ARBA" id="ARBA00022603"/>
    </source>
</evidence>
<dbReference type="EC" id="2.1.1.282" evidence="3"/>
<keyword evidence="6" id="KW-0949">S-adenosyl-L-methionine</keyword>
<dbReference type="FunFam" id="3.30.1960.10:FF:000003">
    <property type="entry name" value="tRNA methyltransferase"/>
    <property type="match status" value="1"/>
</dbReference>
<evidence type="ECO:0000256" key="3">
    <source>
        <dbReference type="ARBA" id="ARBA00012750"/>
    </source>
</evidence>
<dbReference type="InParanoid" id="C4QXF1"/>
<dbReference type="PANTHER" id="PTHR48418:SF1">
    <property type="entry name" value="TRNA WYBUTOSINE-SYNTHESIZING PROTEIN 3"/>
    <property type="match status" value="1"/>
</dbReference>
<dbReference type="Gene3D" id="3.30.1960.10">
    <property type="entry name" value="tRNA wybutosine-synthesizing-like"/>
    <property type="match status" value="1"/>
</dbReference>
<dbReference type="KEGG" id="ppa:PAS_chr1-4_0655"/>
<dbReference type="InterPro" id="IPR003827">
    <property type="entry name" value="tRNA_yW-synthesising"/>
</dbReference>
<dbReference type="GO" id="GO:0008175">
    <property type="term" value="F:tRNA methyltransferase activity"/>
    <property type="evidence" value="ECO:0007669"/>
    <property type="project" value="EnsemblFungi"/>
</dbReference>
<dbReference type="GeneID" id="8197312"/>
<comment type="catalytic activity">
    <reaction evidence="9">
        <text>4-demethyl-7-[(3S)-3-amino-3-carboxypropyl]wyosine(37) in tRNA(Phe) + S-adenosyl-L-methionine = 7-[(3S)-3-amino-3-carboxypropyl]wyosine(37) in tRNA(Phe) + S-adenosyl-L-homocysteine + H(+)</text>
        <dbReference type="Rhea" id="RHEA:36635"/>
        <dbReference type="Rhea" id="RHEA-COMP:10378"/>
        <dbReference type="Rhea" id="RHEA-COMP:10379"/>
        <dbReference type="ChEBI" id="CHEBI:15378"/>
        <dbReference type="ChEBI" id="CHEBI:57856"/>
        <dbReference type="ChEBI" id="CHEBI:59789"/>
        <dbReference type="ChEBI" id="CHEBI:73543"/>
        <dbReference type="ChEBI" id="CHEBI:73550"/>
        <dbReference type="EC" id="2.1.1.282"/>
    </reaction>
</comment>
<dbReference type="RefSeq" id="XP_002490205.1">
    <property type="nucleotide sequence ID" value="XM_002490160.1"/>
</dbReference>
<evidence type="ECO:0000256" key="1">
    <source>
        <dbReference type="ARBA" id="ARBA00004797"/>
    </source>
</evidence>
<dbReference type="AlphaFoldDB" id="C4QXF1"/>
<evidence type="ECO:0000256" key="8">
    <source>
        <dbReference type="ARBA" id="ARBA00030554"/>
    </source>
</evidence>